<dbReference type="EMBL" id="FYDG01000001">
    <property type="protein sequence ID" value="SNB51067.1"/>
    <property type="molecule type" value="Genomic_DNA"/>
</dbReference>
<protein>
    <submittedName>
        <fullName evidence="1">Uncharacterized protein</fullName>
    </submittedName>
</protein>
<organism evidence="1 2">
    <name type="scientific">Rhodoblastus acidophilus</name>
    <name type="common">Rhodopseudomonas acidophila</name>
    <dbReference type="NCBI Taxonomy" id="1074"/>
    <lineage>
        <taxon>Bacteria</taxon>
        <taxon>Pseudomonadati</taxon>
        <taxon>Pseudomonadota</taxon>
        <taxon>Alphaproteobacteria</taxon>
        <taxon>Hyphomicrobiales</taxon>
        <taxon>Rhodoblastaceae</taxon>
        <taxon>Rhodoblastus</taxon>
    </lineage>
</organism>
<evidence type="ECO:0000313" key="2">
    <source>
        <dbReference type="Proteomes" id="UP000198418"/>
    </source>
</evidence>
<sequence length="139" mass="14449">MQDGPMTRASLFRFARVALATVMVALAALGHIFGEAHHDVGQPAQALAWTDAATPDAAGSVSGPLEFFQPSASQADSVVKKYVCGCFSGCGCCSTGLWRQAEALAPPALILAESLVAPQPDVPSGLRPKSLFRPPRLTA</sequence>
<keyword evidence="2" id="KW-1185">Reference proteome</keyword>
<name>A0A212PW28_RHOAC</name>
<dbReference type="Proteomes" id="UP000198418">
    <property type="component" value="Unassembled WGS sequence"/>
</dbReference>
<proteinExistence type="predicted"/>
<dbReference type="AlphaFoldDB" id="A0A212PW28"/>
<accession>A0A212PW28</accession>
<evidence type="ECO:0000313" key="1">
    <source>
        <dbReference type="EMBL" id="SNB51067.1"/>
    </source>
</evidence>
<gene>
    <name evidence="1" type="ORF">SAMN06265338_10131</name>
</gene>
<reference evidence="2" key="1">
    <citation type="submission" date="2017-06" db="EMBL/GenBank/DDBJ databases">
        <authorList>
            <person name="Varghese N."/>
            <person name="Submissions S."/>
        </authorList>
    </citation>
    <scope>NUCLEOTIDE SEQUENCE [LARGE SCALE GENOMIC DNA]</scope>
    <source>
        <strain evidence="2">DSM 137</strain>
    </source>
</reference>